<dbReference type="PRINTS" id="PR00385">
    <property type="entry name" value="P450"/>
</dbReference>
<evidence type="ECO:0000256" key="5">
    <source>
        <dbReference type="ARBA" id="ARBA00023002"/>
    </source>
</evidence>
<keyword evidence="12" id="KW-1185">Reference proteome</keyword>
<evidence type="ECO:0000256" key="10">
    <source>
        <dbReference type="SAM" id="Phobius"/>
    </source>
</evidence>
<comment type="cofactor">
    <cofactor evidence="1 8">
        <name>heme</name>
        <dbReference type="ChEBI" id="CHEBI:30413"/>
    </cofactor>
</comment>
<dbReference type="Pfam" id="PF00067">
    <property type="entry name" value="p450"/>
    <property type="match status" value="1"/>
</dbReference>
<keyword evidence="3 8" id="KW-0349">Heme</keyword>
<dbReference type="PRINTS" id="PR00465">
    <property type="entry name" value="EP450IV"/>
</dbReference>
<evidence type="ECO:0000256" key="9">
    <source>
        <dbReference type="RuleBase" id="RU000461"/>
    </source>
</evidence>
<evidence type="ECO:0000256" key="7">
    <source>
        <dbReference type="ARBA" id="ARBA00023033"/>
    </source>
</evidence>
<evidence type="ECO:0000256" key="8">
    <source>
        <dbReference type="PIRSR" id="PIRSR602403-1"/>
    </source>
</evidence>
<dbReference type="SUPFAM" id="SSF48264">
    <property type="entry name" value="Cytochrome P450"/>
    <property type="match status" value="1"/>
</dbReference>
<accession>A0A9N9F684</accession>
<name>A0A9N9F684_9GLOM</name>
<proteinExistence type="inferred from homology"/>
<dbReference type="InterPro" id="IPR050196">
    <property type="entry name" value="Cytochrome_P450_Monoox"/>
</dbReference>
<dbReference type="CDD" id="cd00302">
    <property type="entry name" value="cytochrome_P450"/>
    <property type="match status" value="1"/>
</dbReference>
<dbReference type="GO" id="GO:0020037">
    <property type="term" value="F:heme binding"/>
    <property type="evidence" value="ECO:0007669"/>
    <property type="project" value="InterPro"/>
</dbReference>
<dbReference type="PANTHER" id="PTHR24291:SF50">
    <property type="entry name" value="BIFUNCTIONAL ALBAFLAVENONE MONOOXYGENASE_TERPENE SYNTHASE"/>
    <property type="match status" value="1"/>
</dbReference>
<organism evidence="11 12">
    <name type="scientific">Paraglomus occultum</name>
    <dbReference type="NCBI Taxonomy" id="144539"/>
    <lineage>
        <taxon>Eukaryota</taxon>
        <taxon>Fungi</taxon>
        <taxon>Fungi incertae sedis</taxon>
        <taxon>Mucoromycota</taxon>
        <taxon>Glomeromycotina</taxon>
        <taxon>Glomeromycetes</taxon>
        <taxon>Paraglomerales</taxon>
        <taxon>Paraglomeraceae</taxon>
        <taxon>Paraglomus</taxon>
    </lineage>
</organism>
<dbReference type="Proteomes" id="UP000789572">
    <property type="component" value="Unassembled WGS sequence"/>
</dbReference>
<evidence type="ECO:0000256" key="6">
    <source>
        <dbReference type="ARBA" id="ARBA00023004"/>
    </source>
</evidence>
<feature type="transmembrane region" description="Helical" evidence="10">
    <location>
        <begin position="7"/>
        <end position="26"/>
    </location>
</feature>
<evidence type="ECO:0000313" key="12">
    <source>
        <dbReference type="Proteomes" id="UP000789572"/>
    </source>
</evidence>
<dbReference type="InterPro" id="IPR002403">
    <property type="entry name" value="Cyt_P450_E_grp-IV"/>
</dbReference>
<keyword evidence="7 9" id="KW-0503">Monooxygenase</keyword>
<dbReference type="AlphaFoldDB" id="A0A9N9F684"/>
<reference evidence="11" key="1">
    <citation type="submission" date="2021-06" db="EMBL/GenBank/DDBJ databases">
        <authorList>
            <person name="Kallberg Y."/>
            <person name="Tangrot J."/>
            <person name="Rosling A."/>
        </authorList>
    </citation>
    <scope>NUCLEOTIDE SEQUENCE</scope>
    <source>
        <strain evidence="11">IA702</strain>
    </source>
</reference>
<dbReference type="Gene3D" id="1.10.630.10">
    <property type="entry name" value="Cytochrome P450"/>
    <property type="match status" value="1"/>
</dbReference>
<evidence type="ECO:0000256" key="1">
    <source>
        <dbReference type="ARBA" id="ARBA00001971"/>
    </source>
</evidence>
<evidence type="ECO:0000256" key="2">
    <source>
        <dbReference type="ARBA" id="ARBA00010617"/>
    </source>
</evidence>
<dbReference type="PROSITE" id="PS00086">
    <property type="entry name" value="CYTOCHROME_P450"/>
    <property type="match status" value="1"/>
</dbReference>
<dbReference type="PANTHER" id="PTHR24291">
    <property type="entry name" value="CYTOCHROME P450 FAMILY 4"/>
    <property type="match status" value="1"/>
</dbReference>
<keyword evidence="10" id="KW-0472">Membrane</keyword>
<keyword evidence="4 8" id="KW-0479">Metal-binding</keyword>
<keyword evidence="6 8" id="KW-0408">Iron</keyword>
<dbReference type="GO" id="GO:0004497">
    <property type="term" value="F:monooxygenase activity"/>
    <property type="evidence" value="ECO:0007669"/>
    <property type="project" value="UniProtKB-KW"/>
</dbReference>
<dbReference type="EMBL" id="CAJVPJ010000331">
    <property type="protein sequence ID" value="CAG8512556.1"/>
    <property type="molecule type" value="Genomic_DNA"/>
</dbReference>
<sequence>MSLLRNIDIYSILVLAILLIPAYLIYAKNKRRSLSLDPQEALKQAGGFIPYIKKLHSEQGPIASHGLPMPNTISCIDTAVMKATLSCGNRPKELFAFVADLLGHDNLQIYEQGRAARFRKSVGAAFGQEAVIEAKFPTLCDIGIQFINEWKKAAEESRNGAVIRMQDDCLALSTEGRTDIDLTEFKKAYDLVLGGLFDKQFGLFDENENQKIQDALKYVQENVKNLIDQRQEEIKRGGKEKGARDLLTIMIEDNDPETGEPFTDDMIYMIMTCFLIASYHTSGIGILWTLFCLAQMPEIQRRLQKEIDTMLHGRLPSLADLADLEFLNSVVKEAFRLHSPSVFVARLLPTDTPSTFTLTNGDELSLEPGTTVLFPTPLVHSSKDYYANPETFDPDRWSQQRKDEIKPLTWLPFGYGARICPAERLAMVEVKLILLLIMQNFDVELAIPAEKVEEAERFVLMAKDDIPMRLKSRGL</sequence>
<comment type="caution">
    <text evidence="11">The sequence shown here is derived from an EMBL/GenBank/DDBJ whole genome shotgun (WGS) entry which is preliminary data.</text>
</comment>
<gene>
    <name evidence="11" type="ORF">POCULU_LOCUS3148</name>
</gene>
<evidence type="ECO:0000256" key="4">
    <source>
        <dbReference type="ARBA" id="ARBA00022723"/>
    </source>
</evidence>
<comment type="similarity">
    <text evidence="2 9">Belongs to the cytochrome P450 family.</text>
</comment>
<dbReference type="InterPro" id="IPR017972">
    <property type="entry name" value="Cyt_P450_CS"/>
</dbReference>
<dbReference type="GO" id="GO:0016705">
    <property type="term" value="F:oxidoreductase activity, acting on paired donors, with incorporation or reduction of molecular oxygen"/>
    <property type="evidence" value="ECO:0007669"/>
    <property type="project" value="InterPro"/>
</dbReference>
<keyword evidence="5 9" id="KW-0560">Oxidoreductase</keyword>
<feature type="binding site" description="axial binding residue" evidence="8">
    <location>
        <position position="420"/>
    </location>
    <ligand>
        <name>heme</name>
        <dbReference type="ChEBI" id="CHEBI:30413"/>
    </ligand>
    <ligandPart>
        <name>Fe</name>
        <dbReference type="ChEBI" id="CHEBI:18248"/>
    </ligandPart>
</feature>
<keyword evidence="10" id="KW-0812">Transmembrane</keyword>
<evidence type="ECO:0000313" key="11">
    <source>
        <dbReference type="EMBL" id="CAG8512556.1"/>
    </source>
</evidence>
<evidence type="ECO:0000256" key="3">
    <source>
        <dbReference type="ARBA" id="ARBA00022617"/>
    </source>
</evidence>
<protein>
    <submittedName>
        <fullName evidence="11">9056_t:CDS:1</fullName>
    </submittedName>
</protein>
<dbReference type="InterPro" id="IPR001128">
    <property type="entry name" value="Cyt_P450"/>
</dbReference>
<keyword evidence="10" id="KW-1133">Transmembrane helix</keyword>
<dbReference type="InterPro" id="IPR036396">
    <property type="entry name" value="Cyt_P450_sf"/>
</dbReference>
<dbReference type="OrthoDB" id="1470350at2759"/>
<dbReference type="GO" id="GO:0005506">
    <property type="term" value="F:iron ion binding"/>
    <property type="evidence" value="ECO:0007669"/>
    <property type="project" value="InterPro"/>
</dbReference>